<gene>
    <name evidence="6" type="ORF">SDC9_17040</name>
</gene>
<accession>A0A644TWA0</accession>
<dbReference type="SUPFAM" id="SSF53800">
    <property type="entry name" value="Chelatase"/>
    <property type="match status" value="2"/>
</dbReference>
<evidence type="ECO:0000256" key="3">
    <source>
        <dbReference type="ARBA" id="ARBA00023239"/>
    </source>
</evidence>
<reference evidence="6" key="1">
    <citation type="submission" date="2019-08" db="EMBL/GenBank/DDBJ databases">
        <authorList>
            <person name="Kucharzyk K."/>
            <person name="Murdoch R.W."/>
            <person name="Higgins S."/>
            <person name="Loffler F."/>
        </authorList>
    </citation>
    <scope>NUCLEOTIDE SEQUENCE</scope>
</reference>
<protein>
    <recommendedName>
        <fullName evidence="7">Sirohydrochlorin cobaltochelatase</fullName>
    </recommendedName>
</protein>
<dbReference type="Pfam" id="PF01903">
    <property type="entry name" value="CbiX"/>
    <property type="match status" value="2"/>
</dbReference>
<feature type="region of interest" description="Disordered" evidence="5">
    <location>
        <begin position="273"/>
        <end position="309"/>
    </location>
</feature>
<dbReference type="PANTHER" id="PTHR33542:SF3">
    <property type="entry name" value="SIROHYDROCHLORIN FERROCHELATASE, CHLOROPLASTIC"/>
    <property type="match status" value="1"/>
</dbReference>
<keyword evidence="2" id="KW-0479">Metal-binding</keyword>
<dbReference type="HAMAP" id="MF_00785">
    <property type="entry name" value="CbiX"/>
    <property type="match status" value="1"/>
</dbReference>
<evidence type="ECO:0000256" key="5">
    <source>
        <dbReference type="SAM" id="MobiDB-lite"/>
    </source>
</evidence>
<proteinExistence type="inferred from homology"/>
<dbReference type="Gene3D" id="3.40.50.1400">
    <property type="match status" value="2"/>
</dbReference>
<dbReference type="InterPro" id="IPR002762">
    <property type="entry name" value="CbiX-like"/>
</dbReference>
<evidence type="ECO:0000256" key="1">
    <source>
        <dbReference type="ARBA" id="ARBA00022573"/>
    </source>
</evidence>
<organism evidence="6">
    <name type="scientific">bioreactor metagenome</name>
    <dbReference type="NCBI Taxonomy" id="1076179"/>
    <lineage>
        <taxon>unclassified sequences</taxon>
        <taxon>metagenomes</taxon>
        <taxon>ecological metagenomes</taxon>
    </lineage>
</organism>
<dbReference type="EMBL" id="VSSQ01000058">
    <property type="protein sequence ID" value="MPL71266.1"/>
    <property type="molecule type" value="Genomic_DNA"/>
</dbReference>
<feature type="compositionally biased region" description="Low complexity" evidence="5">
    <location>
        <begin position="276"/>
        <end position="285"/>
    </location>
</feature>
<dbReference type="GO" id="GO:0009236">
    <property type="term" value="P:cobalamin biosynthetic process"/>
    <property type="evidence" value="ECO:0007669"/>
    <property type="project" value="UniProtKB-KW"/>
</dbReference>
<dbReference type="NCBIfam" id="NF033198">
    <property type="entry name" value="F430_CfbA"/>
    <property type="match status" value="1"/>
</dbReference>
<dbReference type="PANTHER" id="PTHR33542">
    <property type="entry name" value="SIROHYDROCHLORIN FERROCHELATASE, CHLOROPLASTIC"/>
    <property type="match status" value="1"/>
</dbReference>
<dbReference type="AlphaFoldDB" id="A0A644TWA0"/>
<dbReference type="GO" id="GO:0016852">
    <property type="term" value="F:sirohydrochlorin cobaltochelatase activity"/>
    <property type="evidence" value="ECO:0007669"/>
    <property type="project" value="InterPro"/>
</dbReference>
<evidence type="ECO:0008006" key="7">
    <source>
        <dbReference type="Google" id="ProtNLM"/>
    </source>
</evidence>
<dbReference type="InterPro" id="IPR050963">
    <property type="entry name" value="Sirohydro_Cobaltochel/CbiX"/>
</dbReference>
<name>A0A644TWA0_9ZZZZ</name>
<keyword evidence="3" id="KW-0456">Lyase</keyword>
<dbReference type="CDD" id="cd03416">
    <property type="entry name" value="CbiX_SirB_N"/>
    <property type="match status" value="2"/>
</dbReference>
<evidence type="ECO:0000256" key="4">
    <source>
        <dbReference type="ARBA" id="ARBA00023285"/>
    </source>
</evidence>
<sequence>MDSNLNQSNDSNVNTNYENLNASNNSLSEDFGVLLISHGSSLPFAEETFKDILNKYVELTGHNAEVGYMKVAKPSISEAIDNLINKNNSIKRIIAMPVFLAPGIHTNIDIPIMLGLEPKEADPRCPDGNYPDDHYLMESKAVNFSGEIDLINCIGPDSQIIDIINKKIELAVSMSDNDIGRDKTGVLLVSHGSRLNYNREFITDIYNQYKSQTDYSVSQGFMELCEPTIAQSVNEMLENKDLDRLIVVPVFLAPGVHTKRDIPTILGIFDDEDSINNNSSNSNSNEVTHSHDHIHDHSHDHNHSHDHAHGGNIDFDGEILYTEPLGADDIIIKILKDRIERNI</sequence>
<evidence type="ECO:0000256" key="2">
    <source>
        <dbReference type="ARBA" id="ARBA00022723"/>
    </source>
</evidence>
<dbReference type="GO" id="GO:0050897">
    <property type="term" value="F:cobalt ion binding"/>
    <property type="evidence" value="ECO:0007669"/>
    <property type="project" value="InterPro"/>
</dbReference>
<feature type="compositionally biased region" description="Basic and acidic residues" evidence="5">
    <location>
        <begin position="288"/>
        <end position="309"/>
    </location>
</feature>
<dbReference type="InterPro" id="IPR023652">
    <property type="entry name" value="SiroHydchlorin_Cochelatase"/>
</dbReference>
<evidence type="ECO:0000313" key="6">
    <source>
        <dbReference type="EMBL" id="MPL71266.1"/>
    </source>
</evidence>
<keyword evidence="1" id="KW-0169">Cobalamin biosynthesis</keyword>
<keyword evidence="4" id="KW-0170">Cobalt</keyword>
<dbReference type="NCBIfam" id="NF002090">
    <property type="entry name" value="PRK00923.1"/>
    <property type="match status" value="1"/>
</dbReference>
<comment type="caution">
    <text evidence="6">The sequence shown here is derived from an EMBL/GenBank/DDBJ whole genome shotgun (WGS) entry which is preliminary data.</text>
</comment>